<proteinExistence type="predicted"/>
<dbReference type="Proteomes" id="UP000032408">
    <property type="component" value="Chromosome"/>
</dbReference>
<dbReference type="AlphaFoldDB" id="A0A0D5C643"/>
<dbReference type="STRING" id="1580092.NADRNF5_2182"/>
<keyword evidence="2" id="KW-1185">Reference proteome</keyword>
<evidence type="ECO:0000313" key="1">
    <source>
        <dbReference type="EMBL" id="AJW71852.1"/>
    </source>
</evidence>
<dbReference type="PIRSF" id="PIRSF005357">
    <property type="entry name" value="UCP005357"/>
    <property type="match status" value="1"/>
</dbReference>
<dbReference type="EMBL" id="CP011070">
    <property type="protein sequence ID" value="AJW71852.1"/>
    <property type="molecule type" value="Genomic_DNA"/>
</dbReference>
<name>A0A0D5C643_9ARCH</name>
<organism evidence="1 2">
    <name type="scientific">Nitrosopumilus adriaticus</name>
    <dbReference type="NCBI Taxonomy" id="1580092"/>
    <lineage>
        <taxon>Archaea</taxon>
        <taxon>Nitrososphaerota</taxon>
        <taxon>Nitrososphaeria</taxon>
        <taxon>Nitrosopumilales</taxon>
        <taxon>Nitrosopumilaceae</taxon>
        <taxon>Nitrosopumilus</taxon>
    </lineage>
</organism>
<reference evidence="1 2" key="2">
    <citation type="journal article" date="2016" name="ISME J.">
        <title>Physiological and genomic characterization of two novel marine thaumarchaeal strains indicates niche differentiation.</title>
        <authorList>
            <person name="Bayer B."/>
            <person name="Vojvoda J."/>
            <person name="Offre P."/>
            <person name="Alves R.J."/>
            <person name="Elisabeth N.H."/>
            <person name="Garcia J.A."/>
            <person name="Volland J.M."/>
            <person name="Srivastava A."/>
            <person name="Schleper C."/>
            <person name="Herndl G.J."/>
        </authorList>
    </citation>
    <scope>NUCLEOTIDE SEQUENCE [LARGE SCALE GENOMIC DNA]</scope>
    <source>
        <strain evidence="1 2">NF5</strain>
    </source>
</reference>
<dbReference type="HOGENOM" id="CLU_067068_0_0_2"/>
<evidence type="ECO:0000313" key="2">
    <source>
        <dbReference type="Proteomes" id="UP000032408"/>
    </source>
</evidence>
<reference evidence="2" key="1">
    <citation type="submission" date="2015-03" db="EMBL/GenBank/DDBJ databases">
        <title>Characterization of two novel Thaumarchaeota isolated from the Northern Adriatic Sea.</title>
        <authorList>
            <person name="Bayer B."/>
            <person name="Vojvoda J."/>
            <person name="Offre P."/>
            <person name="Srivastava A."/>
            <person name="Elisabeth N."/>
            <person name="Garcia J.A.L."/>
            <person name="Schleper C."/>
            <person name="Herndl G.J."/>
        </authorList>
    </citation>
    <scope>NUCLEOTIDE SEQUENCE [LARGE SCALE GENOMIC DNA]</scope>
    <source>
        <strain evidence="2">NF5</strain>
    </source>
</reference>
<dbReference type="PANTHER" id="PTHR39662">
    <property type="entry name" value="DUF354 DOMAIN-CONTAINING PROTEIN-RELATED"/>
    <property type="match status" value="1"/>
</dbReference>
<dbReference type="RefSeq" id="WP_048118500.1">
    <property type="nucleotide sequence ID" value="NZ_CP011070.1"/>
</dbReference>
<protein>
    <recommendedName>
        <fullName evidence="3">Lipid-A-disaccharide synthase</fullName>
    </recommendedName>
</protein>
<dbReference type="OrthoDB" id="185087at2157"/>
<dbReference type="InterPro" id="IPR007152">
    <property type="entry name" value="DUF354"/>
</dbReference>
<sequence>MKIWIDILTPKQLLFSEPIIEKLGKKHKILCTSRDYNEVSKLAKIRDFDLIFVGKHGGGDKKSKLQASIIRMEKLFKIIEKFSPEMAISFCSPEAARISFGLGIKHMAFCDSPHASAVMRLTLPLIQKLLIPNVIPKNEFSKYGIDKKDIISYNAIDAFVTIKRKINQKKVSPFKKNNRKNILIRIEEEEASYASKSSKIIPIIKRIVNEYDNENIVILGRYTKQIESIQNIIGKKAKVVKMTFDGKHLLSNTDIFIGSGGTMTAESALMGIPTISYNAVPNIIEDFLVKKYLIKRETNPIKISRYINNIFESSNSKNQKRARKIIGQMEDPIEKLIEIINQ</sequence>
<accession>A0A0D5C643</accession>
<dbReference type="Pfam" id="PF04007">
    <property type="entry name" value="DUF354"/>
    <property type="match status" value="1"/>
</dbReference>
<dbReference type="SUPFAM" id="SSF53756">
    <property type="entry name" value="UDP-Glycosyltransferase/glycogen phosphorylase"/>
    <property type="match status" value="1"/>
</dbReference>
<dbReference type="GeneID" id="24821347"/>
<evidence type="ECO:0008006" key="3">
    <source>
        <dbReference type="Google" id="ProtNLM"/>
    </source>
</evidence>
<dbReference type="KEGG" id="nin:NADRNF5_2182"/>
<dbReference type="Gene3D" id="3.40.50.2000">
    <property type="entry name" value="Glycogen Phosphorylase B"/>
    <property type="match status" value="1"/>
</dbReference>
<dbReference type="PANTHER" id="PTHR39662:SF1">
    <property type="entry name" value="DUF354 DOMAIN-CONTAINING PROTEIN"/>
    <property type="match status" value="1"/>
</dbReference>
<gene>
    <name evidence="1" type="ORF">NADRNF5_2182</name>
</gene>